<evidence type="ECO:0000313" key="2">
    <source>
        <dbReference type="Proteomes" id="UP000472372"/>
    </source>
</evidence>
<gene>
    <name evidence="1" type="ORF">PTTW11_04338</name>
</gene>
<dbReference type="AlphaFoldDB" id="A0A6S6VYU1"/>
<proteinExistence type="predicted"/>
<protein>
    <submittedName>
        <fullName evidence="1">Uncharacterized protein</fullName>
    </submittedName>
</protein>
<dbReference type="Proteomes" id="UP000472372">
    <property type="component" value="Chromosome 3"/>
</dbReference>
<organism evidence="1 2">
    <name type="scientific">Pyrenophora teres f. teres</name>
    <dbReference type="NCBI Taxonomy" id="97479"/>
    <lineage>
        <taxon>Eukaryota</taxon>
        <taxon>Fungi</taxon>
        <taxon>Dikarya</taxon>
        <taxon>Ascomycota</taxon>
        <taxon>Pezizomycotina</taxon>
        <taxon>Dothideomycetes</taxon>
        <taxon>Pleosporomycetidae</taxon>
        <taxon>Pleosporales</taxon>
        <taxon>Pleosporineae</taxon>
        <taxon>Pleosporaceae</taxon>
        <taxon>Pyrenophora</taxon>
    </lineage>
</organism>
<evidence type="ECO:0000313" key="1">
    <source>
        <dbReference type="EMBL" id="CAE7027974.1"/>
    </source>
</evidence>
<dbReference type="EMBL" id="HG992979">
    <property type="protein sequence ID" value="CAE7027974.1"/>
    <property type="molecule type" value="Genomic_DNA"/>
</dbReference>
<sequence>MVSFSALALLAASAIAGPIARQATIPECWDWEVVGWEAGCSRRGCYYGFDLIIPDAEGGTGSARAKCNGYEQGYDNGFTIPSTFELCKLIQGSNVQVAARLSLRVKNNTASVDQTFQVSVLNPPYNGRLGYNYTATHVARFNQFVTPPLNFTVTPTEVFATNDTSLSSRRGPIV</sequence>
<reference evidence="1" key="1">
    <citation type="submission" date="2021-02" db="EMBL/GenBank/DDBJ databases">
        <authorList>
            <person name="Syme A R."/>
            <person name="Syme A R."/>
            <person name="Moolhuijzen P."/>
        </authorList>
    </citation>
    <scope>NUCLEOTIDE SEQUENCE</scope>
    <source>
        <strain evidence="1">W1-1</strain>
    </source>
</reference>
<name>A0A6S6VYU1_9PLEO</name>
<accession>A0A6S6VYU1</accession>